<feature type="region of interest" description="Disordered" evidence="1">
    <location>
        <begin position="1"/>
        <end position="116"/>
    </location>
</feature>
<name>A0A6J4KN38_9HYPH</name>
<feature type="non-terminal residue" evidence="2">
    <location>
        <position position="116"/>
    </location>
</feature>
<feature type="non-terminal residue" evidence="2">
    <location>
        <position position="1"/>
    </location>
</feature>
<reference evidence="2" key="1">
    <citation type="submission" date="2020-02" db="EMBL/GenBank/DDBJ databases">
        <authorList>
            <person name="Meier V. D."/>
        </authorList>
    </citation>
    <scope>NUCLEOTIDE SEQUENCE</scope>
    <source>
        <strain evidence="2">AVDCRST_MAG90</strain>
    </source>
</reference>
<accession>A0A6J4KN38</accession>
<protein>
    <submittedName>
        <fullName evidence="2">Tripartite tricarboxylate transporter TctA family</fullName>
    </submittedName>
</protein>
<proteinExistence type="predicted"/>
<evidence type="ECO:0000313" key="2">
    <source>
        <dbReference type="EMBL" id="CAA9307688.1"/>
    </source>
</evidence>
<evidence type="ECO:0000256" key="1">
    <source>
        <dbReference type="SAM" id="MobiDB-lite"/>
    </source>
</evidence>
<organism evidence="2">
    <name type="scientific">uncultured Microvirga sp</name>
    <dbReference type="NCBI Taxonomy" id="412392"/>
    <lineage>
        <taxon>Bacteria</taxon>
        <taxon>Pseudomonadati</taxon>
        <taxon>Pseudomonadota</taxon>
        <taxon>Alphaproteobacteria</taxon>
        <taxon>Hyphomicrobiales</taxon>
        <taxon>Methylobacteriaceae</taxon>
        <taxon>Microvirga</taxon>
        <taxon>environmental samples</taxon>
    </lineage>
</organism>
<feature type="compositionally biased region" description="Basic and acidic residues" evidence="1">
    <location>
        <begin position="89"/>
        <end position="102"/>
    </location>
</feature>
<feature type="compositionally biased region" description="Basic and acidic residues" evidence="1">
    <location>
        <begin position="15"/>
        <end position="35"/>
    </location>
</feature>
<gene>
    <name evidence="2" type="ORF">AVDCRST_MAG90-223</name>
</gene>
<dbReference type="AlphaFoldDB" id="A0A6J4KN38"/>
<sequence length="116" mass="12423">AGDPAALALRRHPGLRHDGDDRRKAFGGRTDDARRLRPARLPDAALRLPDRPGGGRPDPRAGGGKPVPPRHVDQPGRSHGPADQSDLGDAARHRPRGADRAVRAARHGAFSRQRGL</sequence>
<dbReference type="EMBL" id="CADCUC010000046">
    <property type="protein sequence ID" value="CAA9307688.1"/>
    <property type="molecule type" value="Genomic_DNA"/>
</dbReference>
<feature type="compositionally biased region" description="Gly residues" evidence="1">
    <location>
        <begin position="52"/>
        <end position="65"/>
    </location>
</feature>